<dbReference type="RefSeq" id="WP_337797858.1">
    <property type="nucleotide sequence ID" value="NZ_JACCHL010000001.1"/>
</dbReference>
<keyword evidence="2" id="KW-0812">Transmembrane</keyword>
<dbReference type="EMBL" id="JACCHL010000001">
    <property type="protein sequence ID" value="NYH52857.1"/>
    <property type="molecule type" value="Genomic_DNA"/>
</dbReference>
<keyword evidence="2" id="KW-0472">Membrane</keyword>
<gene>
    <name evidence="4" type="ORF">HNR06_002446</name>
</gene>
<evidence type="ECO:0000256" key="1">
    <source>
        <dbReference type="SAM" id="MobiDB-lite"/>
    </source>
</evidence>
<feature type="signal peptide" evidence="3">
    <location>
        <begin position="1"/>
        <end position="29"/>
    </location>
</feature>
<evidence type="ECO:0008006" key="6">
    <source>
        <dbReference type="Google" id="ProtNLM"/>
    </source>
</evidence>
<feature type="chain" id="PRO_5031316564" description="Cell wall protein" evidence="3">
    <location>
        <begin position="30"/>
        <end position="374"/>
    </location>
</feature>
<feature type="compositionally biased region" description="Acidic residues" evidence="1">
    <location>
        <begin position="278"/>
        <end position="297"/>
    </location>
</feature>
<dbReference type="Proteomes" id="UP000584931">
    <property type="component" value="Unassembled WGS sequence"/>
</dbReference>
<protein>
    <recommendedName>
        <fullName evidence="6">Cell wall protein</fullName>
    </recommendedName>
</protein>
<keyword evidence="3" id="KW-0732">Signal</keyword>
<feature type="compositionally biased region" description="Acidic residues" evidence="1">
    <location>
        <begin position="305"/>
        <end position="328"/>
    </location>
</feature>
<evidence type="ECO:0000313" key="5">
    <source>
        <dbReference type="Proteomes" id="UP000584931"/>
    </source>
</evidence>
<evidence type="ECO:0000313" key="4">
    <source>
        <dbReference type="EMBL" id="NYH52857.1"/>
    </source>
</evidence>
<dbReference type="AlphaFoldDB" id="A0A7Y9XDG7"/>
<feature type="region of interest" description="Disordered" evidence="1">
    <location>
        <begin position="109"/>
        <end position="138"/>
    </location>
</feature>
<organism evidence="4 5">
    <name type="scientific">Nocardiopsis sinuspersici</name>
    <dbReference type="NCBI Taxonomy" id="501010"/>
    <lineage>
        <taxon>Bacteria</taxon>
        <taxon>Bacillati</taxon>
        <taxon>Actinomycetota</taxon>
        <taxon>Actinomycetes</taxon>
        <taxon>Streptosporangiales</taxon>
        <taxon>Nocardiopsidaceae</taxon>
        <taxon>Nocardiopsis</taxon>
    </lineage>
</organism>
<reference evidence="4 5" key="1">
    <citation type="submission" date="2020-07" db="EMBL/GenBank/DDBJ databases">
        <title>Sequencing the genomes of 1000 actinobacteria strains.</title>
        <authorList>
            <person name="Klenk H.-P."/>
        </authorList>
    </citation>
    <scope>NUCLEOTIDE SEQUENCE [LARGE SCALE GENOMIC DNA]</scope>
    <source>
        <strain evidence="4 5">DSM 45278</strain>
    </source>
</reference>
<feature type="region of interest" description="Disordered" evidence="1">
    <location>
        <begin position="239"/>
        <end position="333"/>
    </location>
</feature>
<proteinExistence type="predicted"/>
<feature type="compositionally biased region" description="Gly residues" evidence="1">
    <location>
        <begin position="266"/>
        <end position="277"/>
    </location>
</feature>
<comment type="caution">
    <text evidence="4">The sequence shown here is derived from an EMBL/GenBank/DDBJ whole genome shotgun (WGS) entry which is preliminary data.</text>
</comment>
<keyword evidence="2" id="KW-1133">Transmembrane helix</keyword>
<name>A0A7Y9XDG7_9ACTN</name>
<accession>A0A7Y9XDG7</accession>
<evidence type="ECO:0000256" key="2">
    <source>
        <dbReference type="SAM" id="Phobius"/>
    </source>
</evidence>
<feature type="compositionally biased region" description="Acidic residues" evidence="1">
    <location>
        <begin position="243"/>
        <end position="265"/>
    </location>
</feature>
<sequence>MSARRVLQGGVAFAAFGALSLASAVPAHAENGELGFAEANVAGEGRILGFYPRGGDVGGYGGPLYEGEVFSDSINSILVDVEEDQLRARVMFRELRIELTEADVAAMRAAAEDGVSQPGLENPDPEADGSKENGSDSEEVVLRASFTDTDIKVTQNWAGEREFSHNPGTESVEVNELGAELSFSTETAAWHETREDQALIWQDLDPEQELWGGIQTLDLVVTFPDEGFSVSYEVGEAIVASDTEPEAPGEDGDPDDGETGGDGSDDGTGGGDDGPGTGDEDGDTGEGGQDGDTDGEGDPGKGEEPADEDGRDTAEDAAEEGAENDPEDALARTGSPVVGLIAAGAAIAAGGGAATYLARRRKTASAPDEGPDEG</sequence>
<evidence type="ECO:0000256" key="3">
    <source>
        <dbReference type="SAM" id="SignalP"/>
    </source>
</evidence>
<feature type="transmembrane region" description="Helical" evidence="2">
    <location>
        <begin position="337"/>
        <end position="358"/>
    </location>
</feature>